<dbReference type="InterPro" id="IPR050784">
    <property type="entry name" value="IAP"/>
</dbReference>
<dbReference type="Proteomes" id="UP001190700">
    <property type="component" value="Unassembled WGS sequence"/>
</dbReference>
<dbReference type="Gene3D" id="3.30.40.10">
    <property type="entry name" value="Zinc/RING finger domain, C3HC4 (zinc finger)"/>
    <property type="match status" value="1"/>
</dbReference>
<feature type="region of interest" description="Disordered" evidence="2">
    <location>
        <begin position="131"/>
        <end position="160"/>
    </location>
</feature>
<name>A0AAE0G6F7_9CHLO</name>
<keyword evidence="5" id="KW-1185">Reference proteome</keyword>
<evidence type="ECO:0000313" key="5">
    <source>
        <dbReference type="Proteomes" id="UP001190700"/>
    </source>
</evidence>
<dbReference type="EMBL" id="LGRX02008967">
    <property type="protein sequence ID" value="KAK3272441.1"/>
    <property type="molecule type" value="Genomic_DNA"/>
</dbReference>
<dbReference type="Pfam" id="PF13920">
    <property type="entry name" value="zf-C3HC4_3"/>
    <property type="match status" value="1"/>
</dbReference>
<protein>
    <recommendedName>
        <fullName evidence="3">RING-type domain-containing protein</fullName>
    </recommendedName>
</protein>
<reference evidence="4 5" key="1">
    <citation type="journal article" date="2015" name="Genome Biol. Evol.">
        <title>Comparative Genomics of a Bacterivorous Green Alga Reveals Evolutionary Causalities and Consequences of Phago-Mixotrophic Mode of Nutrition.</title>
        <authorList>
            <person name="Burns J.A."/>
            <person name="Paasch A."/>
            <person name="Narechania A."/>
            <person name="Kim E."/>
        </authorList>
    </citation>
    <scope>NUCLEOTIDE SEQUENCE [LARGE SCALE GENOMIC DNA]</scope>
    <source>
        <strain evidence="4 5">PLY_AMNH</strain>
    </source>
</reference>
<evidence type="ECO:0000256" key="2">
    <source>
        <dbReference type="SAM" id="MobiDB-lite"/>
    </source>
</evidence>
<dbReference type="SUPFAM" id="SSF57850">
    <property type="entry name" value="RING/U-box"/>
    <property type="match status" value="1"/>
</dbReference>
<comment type="caution">
    <text evidence="4">The sequence shown here is derived from an EMBL/GenBank/DDBJ whole genome shotgun (WGS) entry which is preliminary data.</text>
</comment>
<evidence type="ECO:0000313" key="4">
    <source>
        <dbReference type="EMBL" id="KAK3272441.1"/>
    </source>
</evidence>
<keyword evidence="1" id="KW-0863">Zinc-finger</keyword>
<evidence type="ECO:0000259" key="3">
    <source>
        <dbReference type="PROSITE" id="PS50089"/>
    </source>
</evidence>
<keyword evidence="1" id="KW-0479">Metal-binding</keyword>
<proteinExistence type="predicted"/>
<dbReference type="SMART" id="SM00184">
    <property type="entry name" value="RING"/>
    <property type="match status" value="1"/>
</dbReference>
<feature type="region of interest" description="Disordered" evidence="2">
    <location>
        <begin position="256"/>
        <end position="277"/>
    </location>
</feature>
<evidence type="ECO:0000256" key="1">
    <source>
        <dbReference type="PROSITE-ProRule" id="PRU00175"/>
    </source>
</evidence>
<sequence length="361" mass="39554">MGQQGVEGCTLSAVLTECGEAIVTLLATGSINGTLVGQVAVQRLMLNELEAVKTSRHDCKPMHKLCSGAAVGLFEKNDWAVLAPHRPGSCPCMRILLSHRSKVKQCEERHRDAVKAVDARIAERKEALEEAARSQQELAKSSKETGEEPNRKVARTEATQQAAAQLRDTAKAALEALKEAKATMLREHEAHLDVLNLRGMMELNEGLSSFRNSGEMRRFHDRIEAAQHAVLTYLQGDQPHSPQVINTAQSAAAAAAAREGGRDLTPALTAPSEESRVLTPAPALEAEPATQPHIRREVSELRHQVEELQASSMCKICLQEELEVVFEPCHHFVTCQACAGQVQTCPICRSRIIDRIRAYQT</sequence>
<keyword evidence="1" id="KW-0862">Zinc</keyword>
<feature type="domain" description="RING-type" evidence="3">
    <location>
        <begin position="314"/>
        <end position="349"/>
    </location>
</feature>
<accession>A0AAE0G6F7</accession>
<dbReference type="InterPro" id="IPR001841">
    <property type="entry name" value="Znf_RING"/>
</dbReference>
<dbReference type="InterPro" id="IPR013083">
    <property type="entry name" value="Znf_RING/FYVE/PHD"/>
</dbReference>
<gene>
    <name evidence="4" type="ORF">CYMTET_19267</name>
</gene>
<dbReference type="PROSITE" id="PS50089">
    <property type="entry name" value="ZF_RING_2"/>
    <property type="match status" value="1"/>
</dbReference>
<organism evidence="4 5">
    <name type="scientific">Cymbomonas tetramitiformis</name>
    <dbReference type="NCBI Taxonomy" id="36881"/>
    <lineage>
        <taxon>Eukaryota</taxon>
        <taxon>Viridiplantae</taxon>
        <taxon>Chlorophyta</taxon>
        <taxon>Pyramimonadophyceae</taxon>
        <taxon>Pyramimonadales</taxon>
        <taxon>Pyramimonadaceae</taxon>
        <taxon>Cymbomonas</taxon>
    </lineage>
</organism>
<feature type="compositionally biased region" description="Basic and acidic residues" evidence="2">
    <location>
        <begin position="140"/>
        <end position="155"/>
    </location>
</feature>
<dbReference type="GO" id="GO:0008270">
    <property type="term" value="F:zinc ion binding"/>
    <property type="evidence" value="ECO:0007669"/>
    <property type="project" value="UniProtKB-KW"/>
</dbReference>
<dbReference type="PANTHER" id="PTHR10044">
    <property type="entry name" value="INHIBITOR OF APOPTOSIS"/>
    <property type="match status" value="1"/>
</dbReference>
<dbReference type="AlphaFoldDB" id="A0AAE0G6F7"/>